<dbReference type="PANTHER" id="PTHR43527">
    <property type="entry name" value="4-DIPHOSPHOCYTIDYL-2-C-METHYL-D-ERYTHRITOL KINASE, CHLOROPLASTIC"/>
    <property type="match status" value="1"/>
</dbReference>
<evidence type="ECO:0000256" key="2">
    <source>
        <dbReference type="ARBA" id="ARBA00022741"/>
    </source>
</evidence>
<dbReference type="InterPro" id="IPR014721">
    <property type="entry name" value="Ribsml_uS5_D2-typ_fold_subgr"/>
</dbReference>
<organism evidence="6 7">
    <name type="scientific">Mobilicoccus caccae</name>
    <dbReference type="NCBI Taxonomy" id="1859295"/>
    <lineage>
        <taxon>Bacteria</taxon>
        <taxon>Bacillati</taxon>
        <taxon>Actinomycetota</taxon>
        <taxon>Actinomycetes</taxon>
        <taxon>Micrococcales</taxon>
        <taxon>Dermatophilaceae</taxon>
        <taxon>Mobilicoccus</taxon>
    </lineage>
</organism>
<accession>A0ABQ6IVP4</accession>
<dbReference type="SUPFAM" id="SSF55060">
    <property type="entry name" value="GHMP Kinase, C-terminal domain"/>
    <property type="match status" value="1"/>
</dbReference>
<keyword evidence="4" id="KW-0067">ATP-binding</keyword>
<gene>
    <name evidence="6" type="ORF">GCM10025883_28030</name>
</gene>
<evidence type="ECO:0000313" key="6">
    <source>
        <dbReference type="EMBL" id="GMA40758.1"/>
    </source>
</evidence>
<evidence type="ECO:0000313" key="7">
    <source>
        <dbReference type="Proteomes" id="UP001157126"/>
    </source>
</evidence>
<keyword evidence="2" id="KW-0547">Nucleotide-binding</keyword>
<protein>
    <recommendedName>
        <fullName evidence="5">GHMP kinase C-terminal domain-containing protein</fullName>
    </recommendedName>
</protein>
<dbReference type="Proteomes" id="UP001157126">
    <property type="component" value="Unassembled WGS sequence"/>
</dbReference>
<keyword evidence="1" id="KW-0808">Transferase</keyword>
<dbReference type="Gene3D" id="3.30.70.890">
    <property type="entry name" value="GHMP kinase, C-terminal domain"/>
    <property type="match status" value="1"/>
</dbReference>
<dbReference type="RefSeq" id="WP_348536189.1">
    <property type="nucleotide sequence ID" value="NZ_BSUO01000001.1"/>
</dbReference>
<proteinExistence type="predicted"/>
<keyword evidence="3" id="KW-0418">Kinase</keyword>
<dbReference type="PANTHER" id="PTHR43527:SF2">
    <property type="entry name" value="4-DIPHOSPHOCYTIDYL-2-C-METHYL-D-ERYTHRITOL KINASE, CHLOROPLASTIC"/>
    <property type="match status" value="1"/>
</dbReference>
<sequence>MAGGSADAAAALLACDTLWGVGLGVEGLHEYAARLGSDVNFALIGGTALGTGRGENVCAALTSGRYEWVVVQADGGLSTPAVFRELDRIREGQQVPAPESSAEMLAALRAGESAAVAARLDNDLEEAAFSLRPELRSVRDAGLMLGALGGLVSGSGPTIAFLASDANSANDLAAALVNSGAATRVHTARGPVSGATVVECEDRP</sequence>
<feature type="domain" description="GHMP kinase C-terminal" evidence="5">
    <location>
        <begin position="105"/>
        <end position="178"/>
    </location>
</feature>
<dbReference type="Pfam" id="PF08544">
    <property type="entry name" value="GHMP_kinases_C"/>
    <property type="match status" value="1"/>
</dbReference>
<keyword evidence="7" id="KW-1185">Reference proteome</keyword>
<dbReference type="InterPro" id="IPR020568">
    <property type="entry name" value="Ribosomal_Su5_D2-typ_SF"/>
</dbReference>
<dbReference type="EMBL" id="BSUO01000001">
    <property type="protein sequence ID" value="GMA40758.1"/>
    <property type="molecule type" value="Genomic_DNA"/>
</dbReference>
<evidence type="ECO:0000256" key="1">
    <source>
        <dbReference type="ARBA" id="ARBA00022679"/>
    </source>
</evidence>
<name>A0ABQ6IVP4_9MICO</name>
<dbReference type="SUPFAM" id="SSF54211">
    <property type="entry name" value="Ribosomal protein S5 domain 2-like"/>
    <property type="match status" value="1"/>
</dbReference>
<dbReference type="Gene3D" id="3.30.230.10">
    <property type="match status" value="1"/>
</dbReference>
<evidence type="ECO:0000256" key="4">
    <source>
        <dbReference type="ARBA" id="ARBA00022840"/>
    </source>
</evidence>
<evidence type="ECO:0000256" key="3">
    <source>
        <dbReference type="ARBA" id="ARBA00022777"/>
    </source>
</evidence>
<dbReference type="InterPro" id="IPR036554">
    <property type="entry name" value="GHMP_kinase_C_sf"/>
</dbReference>
<dbReference type="InterPro" id="IPR013750">
    <property type="entry name" value="GHMP_kinase_C_dom"/>
</dbReference>
<evidence type="ECO:0000259" key="5">
    <source>
        <dbReference type="Pfam" id="PF08544"/>
    </source>
</evidence>
<comment type="caution">
    <text evidence="6">The sequence shown here is derived from an EMBL/GenBank/DDBJ whole genome shotgun (WGS) entry which is preliminary data.</text>
</comment>
<reference evidence="7" key="1">
    <citation type="journal article" date="2019" name="Int. J. Syst. Evol. Microbiol.">
        <title>The Global Catalogue of Microorganisms (GCM) 10K type strain sequencing project: providing services to taxonomists for standard genome sequencing and annotation.</title>
        <authorList>
            <consortium name="The Broad Institute Genomics Platform"/>
            <consortium name="The Broad Institute Genome Sequencing Center for Infectious Disease"/>
            <person name="Wu L."/>
            <person name="Ma J."/>
        </authorList>
    </citation>
    <scope>NUCLEOTIDE SEQUENCE [LARGE SCALE GENOMIC DNA]</scope>
    <source>
        <strain evidence="7">NBRC 113072</strain>
    </source>
</reference>